<evidence type="ECO:0000313" key="1">
    <source>
        <dbReference type="EMBL" id="MCP2000809.1"/>
    </source>
</evidence>
<evidence type="ECO:0000313" key="2">
    <source>
        <dbReference type="Proteomes" id="UP001205486"/>
    </source>
</evidence>
<proteinExistence type="predicted"/>
<gene>
    <name evidence="1" type="ORF">J2S34_003257</name>
</gene>
<dbReference type="Proteomes" id="UP001205486">
    <property type="component" value="Unassembled WGS sequence"/>
</dbReference>
<dbReference type="EMBL" id="JALJZS010000002">
    <property type="protein sequence ID" value="MCP2000809.1"/>
    <property type="molecule type" value="Genomic_DNA"/>
</dbReference>
<protein>
    <submittedName>
        <fullName evidence="1">Uncharacterized protein</fullName>
    </submittedName>
</protein>
<organism evidence="1 2">
    <name type="scientific">Nitrobacter winogradskyi</name>
    <name type="common">Nitrobacter agilis</name>
    <dbReference type="NCBI Taxonomy" id="913"/>
    <lineage>
        <taxon>Bacteria</taxon>
        <taxon>Pseudomonadati</taxon>
        <taxon>Pseudomonadota</taxon>
        <taxon>Alphaproteobacteria</taxon>
        <taxon>Hyphomicrobiales</taxon>
        <taxon>Nitrobacteraceae</taxon>
        <taxon>Nitrobacter</taxon>
    </lineage>
</organism>
<accession>A0ACC6AMB5</accession>
<keyword evidence="2" id="KW-1185">Reference proteome</keyword>
<sequence length="101" mass="11866">MSADLWSSFGGIEYLFRSKGGSMSKRVTKTKSCRDREKLGILRVKDHRRIEERILRLLDRYEASPETDKRWLDIGRSCIEQGFMAINRAVFEQKRAELPED</sequence>
<reference evidence="1" key="1">
    <citation type="submission" date="2022-03" db="EMBL/GenBank/DDBJ databases">
        <title>Interactions between chemoautotrophic and heterotrophic bacteria.</title>
        <authorList>
            <person name="Santoro A."/>
        </authorList>
    </citation>
    <scope>NUCLEOTIDE SEQUENCE</scope>
    <source>
        <strain evidence="1">Nb-106</strain>
    </source>
</reference>
<comment type="caution">
    <text evidence="1">The sequence shown here is derived from an EMBL/GenBank/DDBJ whole genome shotgun (WGS) entry which is preliminary data.</text>
</comment>
<name>A0ACC6AMB5_NITWI</name>